<protein>
    <submittedName>
        <fullName evidence="1">Uncharacterized protein</fullName>
    </submittedName>
</protein>
<accession>X1CQ43</accession>
<comment type="caution">
    <text evidence="1">The sequence shown here is derived from an EMBL/GenBank/DDBJ whole genome shotgun (WGS) entry which is preliminary data.</text>
</comment>
<gene>
    <name evidence="1" type="ORF">S01H4_38890</name>
</gene>
<proteinExistence type="predicted"/>
<feature type="non-terminal residue" evidence="1">
    <location>
        <position position="158"/>
    </location>
</feature>
<organism evidence="1">
    <name type="scientific">marine sediment metagenome</name>
    <dbReference type="NCBI Taxonomy" id="412755"/>
    <lineage>
        <taxon>unclassified sequences</taxon>
        <taxon>metagenomes</taxon>
        <taxon>ecological metagenomes</taxon>
    </lineage>
</organism>
<dbReference type="EMBL" id="BART01021014">
    <property type="protein sequence ID" value="GAG95062.1"/>
    <property type="molecule type" value="Genomic_DNA"/>
</dbReference>
<dbReference type="AlphaFoldDB" id="X1CQ43"/>
<sequence length="158" mass="18577">MNSIEDQYQKIIELYPNALIEENYIYKVKIPLRDKFFLKINYKNYPKKPIVSLISKDGRIYRKVDKIIPLLNRWQKKNPPFLVDLINEILTFIKNMEINEVKIKKDLLFGILALCKKQHPREILGLLRTVDGIAIEYILPPGAKHLTLLGFLFLVDLV</sequence>
<reference evidence="1" key="1">
    <citation type="journal article" date="2014" name="Front. Microbiol.">
        <title>High frequency of phylogenetically diverse reductive dehalogenase-homologous genes in deep subseafloor sedimentary metagenomes.</title>
        <authorList>
            <person name="Kawai M."/>
            <person name="Futagami T."/>
            <person name="Toyoda A."/>
            <person name="Takaki Y."/>
            <person name="Nishi S."/>
            <person name="Hori S."/>
            <person name="Arai W."/>
            <person name="Tsubouchi T."/>
            <person name="Morono Y."/>
            <person name="Uchiyama I."/>
            <person name="Ito T."/>
            <person name="Fujiyama A."/>
            <person name="Inagaki F."/>
            <person name="Takami H."/>
        </authorList>
    </citation>
    <scope>NUCLEOTIDE SEQUENCE</scope>
    <source>
        <strain evidence="1">Expedition CK06-06</strain>
    </source>
</reference>
<evidence type="ECO:0000313" key="1">
    <source>
        <dbReference type="EMBL" id="GAG95062.1"/>
    </source>
</evidence>
<name>X1CQ43_9ZZZZ</name>